<dbReference type="OrthoDB" id="9787920at2"/>
<evidence type="ECO:0000259" key="1">
    <source>
        <dbReference type="PROSITE" id="PS51186"/>
    </source>
</evidence>
<proteinExistence type="predicted"/>
<dbReference type="SUPFAM" id="SSF55729">
    <property type="entry name" value="Acyl-CoA N-acyltransferases (Nat)"/>
    <property type="match status" value="1"/>
</dbReference>
<dbReference type="Proteomes" id="UP000184268">
    <property type="component" value="Unassembled WGS sequence"/>
</dbReference>
<feature type="domain" description="N-acetyltransferase" evidence="1">
    <location>
        <begin position="1"/>
        <end position="138"/>
    </location>
</feature>
<accession>A0A1M5RCM2</accession>
<organism evidence="2 3">
    <name type="scientific">Ferrimonas marina</name>
    <dbReference type="NCBI Taxonomy" id="299255"/>
    <lineage>
        <taxon>Bacteria</taxon>
        <taxon>Pseudomonadati</taxon>
        <taxon>Pseudomonadota</taxon>
        <taxon>Gammaproteobacteria</taxon>
        <taxon>Alteromonadales</taxon>
        <taxon>Ferrimonadaceae</taxon>
        <taxon>Ferrimonas</taxon>
    </lineage>
</organism>
<dbReference type="PROSITE" id="PS51186">
    <property type="entry name" value="GNAT"/>
    <property type="match status" value="1"/>
</dbReference>
<keyword evidence="2" id="KW-0808">Transferase</keyword>
<reference evidence="2 3" key="1">
    <citation type="submission" date="2016-11" db="EMBL/GenBank/DDBJ databases">
        <authorList>
            <person name="Jaros S."/>
            <person name="Januszkiewicz K."/>
            <person name="Wedrychowicz H."/>
        </authorList>
    </citation>
    <scope>NUCLEOTIDE SEQUENCE [LARGE SCALE GENOMIC DNA]</scope>
    <source>
        <strain evidence="2 3">DSM 16917</strain>
    </source>
</reference>
<dbReference type="AlphaFoldDB" id="A0A1M5RCM2"/>
<dbReference type="STRING" id="299255.SAMN02745129_1563"/>
<evidence type="ECO:0000313" key="2">
    <source>
        <dbReference type="EMBL" id="SHH23799.1"/>
    </source>
</evidence>
<dbReference type="Gene3D" id="3.40.630.30">
    <property type="match status" value="1"/>
</dbReference>
<dbReference type="GO" id="GO:0016747">
    <property type="term" value="F:acyltransferase activity, transferring groups other than amino-acyl groups"/>
    <property type="evidence" value="ECO:0007669"/>
    <property type="project" value="InterPro"/>
</dbReference>
<sequence>MNIEVSDQDNPDVFEALATGVRAFNAKHLGNEKSRPLLAFAKDEAGKVIAGVAGRTIYNQFLIEVLWVDESTRGEGLGRKVMMQAENEAKARGCVAAQVDTLGFQAPDFYQKLGFEVVGKVTGIPNSPERVFLVKRYDSV</sequence>
<gene>
    <name evidence="2" type="ORF">SAMN02745129_1563</name>
</gene>
<evidence type="ECO:0000313" key="3">
    <source>
        <dbReference type="Proteomes" id="UP000184268"/>
    </source>
</evidence>
<dbReference type="CDD" id="cd04301">
    <property type="entry name" value="NAT_SF"/>
    <property type="match status" value="1"/>
</dbReference>
<dbReference type="InterPro" id="IPR016181">
    <property type="entry name" value="Acyl_CoA_acyltransferase"/>
</dbReference>
<dbReference type="RefSeq" id="WP_067657536.1">
    <property type="nucleotide sequence ID" value="NZ_FQXG01000002.1"/>
</dbReference>
<name>A0A1M5RCM2_9GAMM</name>
<keyword evidence="3" id="KW-1185">Reference proteome</keyword>
<dbReference type="EMBL" id="FQXG01000002">
    <property type="protein sequence ID" value="SHH23799.1"/>
    <property type="molecule type" value="Genomic_DNA"/>
</dbReference>
<dbReference type="Pfam" id="PF00583">
    <property type="entry name" value="Acetyltransf_1"/>
    <property type="match status" value="1"/>
</dbReference>
<protein>
    <submittedName>
        <fullName evidence="2">Predicted N-acetyltransferase YhbS</fullName>
    </submittedName>
</protein>
<dbReference type="InterPro" id="IPR000182">
    <property type="entry name" value="GNAT_dom"/>
</dbReference>